<dbReference type="RefSeq" id="WP_258733713.1">
    <property type="nucleotide sequence ID" value="NZ_JANTHZ010000007.1"/>
</dbReference>
<dbReference type="SUPFAM" id="SSF54665">
    <property type="entry name" value="CO dehydrogenase molybdoprotein N-domain-like"/>
    <property type="match status" value="1"/>
</dbReference>
<dbReference type="InterPro" id="IPR016208">
    <property type="entry name" value="Ald_Oxase/xanthine_DH-like"/>
</dbReference>
<dbReference type="EMBL" id="JANTHZ010000007">
    <property type="protein sequence ID" value="MCS0496551.1"/>
    <property type="molecule type" value="Genomic_DNA"/>
</dbReference>
<evidence type="ECO:0000313" key="4">
    <source>
        <dbReference type="EMBL" id="MCS0496551.1"/>
    </source>
</evidence>
<dbReference type="AlphaFoldDB" id="A0A9X2T4V3"/>
<dbReference type="GO" id="GO:0005506">
    <property type="term" value="F:iron ion binding"/>
    <property type="evidence" value="ECO:0007669"/>
    <property type="project" value="InterPro"/>
</dbReference>
<dbReference type="PANTHER" id="PTHR11908">
    <property type="entry name" value="XANTHINE DEHYDROGENASE"/>
    <property type="match status" value="1"/>
</dbReference>
<dbReference type="Pfam" id="PF01315">
    <property type="entry name" value="Ald_Xan_dh_C"/>
    <property type="match status" value="1"/>
</dbReference>
<dbReference type="Gene3D" id="3.30.365.10">
    <property type="entry name" value="Aldehyde oxidase/xanthine dehydrogenase, molybdopterin binding domain"/>
    <property type="match status" value="4"/>
</dbReference>
<dbReference type="Pfam" id="PF20256">
    <property type="entry name" value="MoCoBD_2"/>
    <property type="match status" value="1"/>
</dbReference>
<dbReference type="PANTHER" id="PTHR11908:SF132">
    <property type="entry name" value="ALDEHYDE OXIDASE 1-RELATED"/>
    <property type="match status" value="1"/>
</dbReference>
<dbReference type="GO" id="GO:0016491">
    <property type="term" value="F:oxidoreductase activity"/>
    <property type="evidence" value="ECO:0007669"/>
    <property type="project" value="UniProtKB-KW"/>
</dbReference>
<dbReference type="Proteomes" id="UP001151088">
    <property type="component" value="Unassembled WGS sequence"/>
</dbReference>
<gene>
    <name evidence="4" type="ORF">NVS89_15725</name>
</gene>
<dbReference type="Pfam" id="PF02738">
    <property type="entry name" value="MoCoBD_1"/>
    <property type="match status" value="1"/>
</dbReference>
<evidence type="ECO:0000256" key="2">
    <source>
        <dbReference type="ARBA" id="ARBA00023002"/>
    </source>
</evidence>
<dbReference type="InterPro" id="IPR000674">
    <property type="entry name" value="Ald_Oxase/Xan_DH_a/b"/>
</dbReference>
<dbReference type="SMART" id="SM01008">
    <property type="entry name" value="Ald_Xan_dh_C"/>
    <property type="match status" value="1"/>
</dbReference>
<evidence type="ECO:0000256" key="1">
    <source>
        <dbReference type="ARBA" id="ARBA00022505"/>
    </source>
</evidence>
<feature type="domain" description="Aldehyde oxidase/xanthine dehydrogenase a/b hammerhead" evidence="3">
    <location>
        <begin position="31"/>
        <end position="145"/>
    </location>
</feature>
<dbReference type="Gene3D" id="3.90.1170.50">
    <property type="entry name" value="Aldehyde oxidase/xanthine dehydrogenase, a/b hammerhead"/>
    <property type="match status" value="1"/>
</dbReference>
<evidence type="ECO:0000313" key="5">
    <source>
        <dbReference type="Proteomes" id="UP001151088"/>
    </source>
</evidence>
<organism evidence="4 5">
    <name type="scientific">Ancylobacter mangrovi</name>
    <dbReference type="NCBI Taxonomy" id="2972472"/>
    <lineage>
        <taxon>Bacteria</taxon>
        <taxon>Pseudomonadati</taxon>
        <taxon>Pseudomonadota</taxon>
        <taxon>Alphaproteobacteria</taxon>
        <taxon>Hyphomicrobiales</taxon>
        <taxon>Xanthobacteraceae</taxon>
        <taxon>Ancylobacter</taxon>
    </lineage>
</organism>
<proteinExistence type="predicted"/>
<protein>
    <submittedName>
        <fullName evidence="4">Xanthine dehydrogenase family protein molybdopterin-binding subunit</fullName>
    </submittedName>
</protein>
<keyword evidence="5" id="KW-1185">Reference proteome</keyword>
<accession>A0A9X2T4V3</accession>
<sequence length="785" mass="84734">MSHDYPVPPRSEDRDILGHAVDRLEDRPLVMGRGAYAGDISFPNQLHMRVVRSAYAHGHLRGIDLSAARALPGVVAIWTQADIAALPPIDFRDPSAAVLKPYRQYVLAKDKVRYVGDPVAAVFATDPYVAEDAAEMILADIEPLPPVLDPSAAPSEFSAGHDTEPTVIRHSYGDIDAAFAAADHLVELDLTVGRHSGVPMETRGAIGRYDAARDILELHGAAKVPHRNRDTLVRMLGRPPDSIHLFEGHVGGGFGIRGELYPEDVLVLLAAQRLRRPVKWIEDRREHLMAANHSRNQRHLVRAAVSKDGRLLGLDNEFFHDQGAYVRTHGARVVARTMSMLTGPYLIGAYRSVGHFRLTNKTPAATYRAPGRYEGTFVRERMMDAIAAKLGMDRVELRRRNIIPGEMMPHTIHFDQPGVEELALDSGDYPALFEKGLAAFDWEGRRREVERRRAAGECVGLGVGVFVEESGRGPSDGARITVDTSGRVEVLTGGASVGQGFETVMAQICAEAIGVDYKVIRVIHGQTNRIAHGIGAHAARASVLTGNAVHIASTNLRERALMFASELLQTPADQLSLKGGAVVRLSVPDEPVMTLAELAGKLAPGAPLLAGRSPGLTAEGWFNTDHTVFPYGAHFAQVRVDRETCQVTVEQFLIAYDVGRSLNPRLVRGQLVGACVQGLGGALLEEFTYNDTGDPLAITFADYLMPTASETPPIECLITEEAPSPRNPLGIKGAGEGGINAVGAVIAGAIDDALGMPGTVTQLPVTPQRLHLALARLAERKPDAA</sequence>
<dbReference type="InterPro" id="IPR046867">
    <property type="entry name" value="AldOxase/xan_DH_MoCoBD2"/>
</dbReference>
<name>A0A9X2T4V3_9HYPH</name>
<keyword evidence="1" id="KW-0500">Molybdenum</keyword>
<reference evidence="4" key="1">
    <citation type="submission" date="2022-08" db="EMBL/GenBank/DDBJ databases">
        <authorList>
            <person name="Li F."/>
        </authorList>
    </citation>
    <scope>NUCLEOTIDE SEQUENCE</scope>
    <source>
        <strain evidence="4">MQZ15Z-1</strain>
    </source>
</reference>
<keyword evidence="2" id="KW-0560">Oxidoreductase</keyword>
<dbReference type="SUPFAM" id="SSF56003">
    <property type="entry name" value="Molybdenum cofactor-binding domain"/>
    <property type="match status" value="1"/>
</dbReference>
<comment type="caution">
    <text evidence="4">The sequence shown here is derived from an EMBL/GenBank/DDBJ whole genome shotgun (WGS) entry which is preliminary data.</text>
</comment>
<evidence type="ECO:0000259" key="3">
    <source>
        <dbReference type="SMART" id="SM01008"/>
    </source>
</evidence>
<dbReference type="InterPro" id="IPR037165">
    <property type="entry name" value="AldOxase/xan_DH_Mopterin-bd_sf"/>
</dbReference>
<dbReference type="InterPro" id="IPR036856">
    <property type="entry name" value="Ald_Oxase/Xan_DH_a/b_sf"/>
</dbReference>
<dbReference type="InterPro" id="IPR008274">
    <property type="entry name" value="AldOxase/xan_DH_MoCoBD1"/>
</dbReference>